<dbReference type="AlphaFoldDB" id="A0A7X0C1E6"/>
<evidence type="ECO:0000313" key="3">
    <source>
        <dbReference type="EMBL" id="MBB6346779.1"/>
    </source>
</evidence>
<organism evidence="3 4">
    <name type="scientific">Nonomuraea muscovyensis</name>
    <dbReference type="NCBI Taxonomy" id="1124761"/>
    <lineage>
        <taxon>Bacteria</taxon>
        <taxon>Bacillati</taxon>
        <taxon>Actinomycetota</taxon>
        <taxon>Actinomycetes</taxon>
        <taxon>Streptosporangiales</taxon>
        <taxon>Streptosporangiaceae</taxon>
        <taxon>Nonomuraea</taxon>
    </lineage>
</organism>
<evidence type="ECO:0008006" key="5">
    <source>
        <dbReference type="Google" id="ProtNLM"/>
    </source>
</evidence>
<dbReference type="Proteomes" id="UP000583800">
    <property type="component" value="Unassembled WGS sequence"/>
</dbReference>
<reference evidence="3 4" key="1">
    <citation type="submission" date="2020-08" db="EMBL/GenBank/DDBJ databases">
        <title>Sequencing the genomes of 1000 actinobacteria strains.</title>
        <authorList>
            <person name="Klenk H.-P."/>
        </authorList>
    </citation>
    <scope>NUCLEOTIDE SEQUENCE [LARGE SCALE GENOMIC DNA]</scope>
    <source>
        <strain evidence="3 4">DSM 45913</strain>
    </source>
</reference>
<keyword evidence="2" id="KW-0812">Transmembrane</keyword>
<comment type="caution">
    <text evidence="3">The sequence shown here is derived from an EMBL/GenBank/DDBJ whole genome shotgun (WGS) entry which is preliminary data.</text>
</comment>
<feature type="transmembrane region" description="Helical" evidence="2">
    <location>
        <begin position="494"/>
        <end position="517"/>
    </location>
</feature>
<keyword evidence="4" id="KW-1185">Reference proteome</keyword>
<dbReference type="EMBL" id="JACHJB010000001">
    <property type="protein sequence ID" value="MBB6346779.1"/>
    <property type="molecule type" value="Genomic_DNA"/>
</dbReference>
<evidence type="ECO:0000313" key="4">
    <source>
        <dbReference type="Proteomes" id="UP000583800"/>
    </source>
</evidence>
<feature type="compositionally biased region" description="Basic and acidic residues" evidence="1">
    <location>
        <begin position="1"/>
        <end position="14"/>
    </location>
</feature>
<name>A0A7X0C1E6_9ACTN</name>
<proteinExistence type="predicted"/>
<feature type="compositionally biased region" description="Low complexity" evidence="1">
    <location>
        <begin position="27"/>
        <end position="59"/>
    </location>
</feature>
<gene>
    <name evidence="3" type="ORF">FHU36_003288</name>
</gene>
<dbReference type="Gene3D" id="2.160.20.80">
    <property type="entry name" value="E3 ubiquitin-protein ligase SopA"/>
    <property type="match status" value="1"/>
</dbReference>
<feature type="transmembrane region" description="Helical" evidence="2">
    <location>
        <begin position="430"/>
        <end position="449"/>
    </location>
</feature>
<protein>
    <recommendedName>
        <fullName evidence="5">Membrane-associated oxidoreductase</fullName>
    </recommendedName>
</protein>
<feature type="transmembrane region" description="Helical" evidence="2">
    <location>
        <begin position="461"/>
        <end position="479"/>
    </location>
</feature>
<keyword evidence="2" id="KW-1133">Transmembrane helix</keyword>
<accession>A0A7X0C1E6</accession>
<feature type="region of interest" description="Disordered" evidence="1">
    <location>
        <begin position="1"/>
        <end position="76"/>
    </location>
</feature>
<evidence type="ECO:0000256" key="1">
    <source>
        <dbReference type="SAM" id="MobiDB-lite"/>
    </source>
</evidence>
<keyword evidence="2" id="KW-0472">Membrane</keyword>
<dbReference type="RefSeq" id="WP_185084498.1">
    <property type="nucleotide sequence ID" value="NZ_JACHJB010000001.1"/>
</dbReference>
<evidence type="ECO:0000256" key="2">
    <source>
        <dbReference type="SAM" id="Phobius"/>
    </source>
</evidence>
<sequence>MARSPRLSEAERKLWNAFPTGETVDLGPAPTGPVSSGPVPTGPVSSGPVPTGPVSGEPGAPAGHNAPEDGDTWGPERTVRAGVITSLLLGAREAAPGSVAAVRLRGARITGSLAIIGGTVDHDLDLKGCHLDEPVLFTGTTTRSVRLTDCTLPGLSGGGMRVAGHLSLSGSTVTGTVRLARAQFESGLWLAGTRITADDAWALSAGSMVVESGATLRNADITGGVRLAGSRVNGDLNLEGATLRNPGGRALSGDDMVVEGTVHCTRGFTALGCVRLRGARINGTFSFNGTLRSPDTPYALHASHMEVREFYLKPTEPIDGVVSLAYSRIGTLQDDPGTWPDKLRLNGLTYDRLRGSGVARRIDWAGRDPEGFRPQPYEQLAAWYLRDGNDALARRAQLAKLRARRRTHGRGLRVWGRLLDVTVGYGYRPWLAGVWFAVLLLTGTVAFALNPPRPLKPDEAPVFDAFAYSFDLLLPLPAFGQRELFDPAGWTQGLAYGLVVAGWILATALIAGATRVLRPQ</sequence>